<evidence type="ECO:0000259" key="1">
    <source>
        <dbReference type="PROSITE" id="PS51281"/>
    </source>
</evidence>
<accession>A0A0K8VL81</accession>
<dbReference type="InterPro" id="IPR009060">
    <property type="entry name" value="UBA-like_sf"/>
</dbReference>
<dbReference type="GO" id="GO:0005634">
    <property type="term" value="C:nucleus"/>
    <property type="evidence" value="ECO:0007669"/>
    <property type="project" value="InterPro"/>
</dbReference>
<proteinExistence type="predicted"/>
<gene>
    <name evidence="2" type="primary">nxf2_3</name>
    <name evidence="2" type="ORF">c0_g1_i4</name>
</gene>
<protein>
    <submittedName>
        <fullName evidence="2">Nuclear RNA export factor 2</fullName>
    </submittedName>
</protein>
<evidence type="ECO:0000313" key="2">
    <source>
        <dbReference type="EMBL" id="JAI39618.1"/>
    </source>
</evidence>
<name>A0A0K8VL81_BACLA</name>
<organism evidence="2">
    <name type="scientific">Bactrocera latifrons</name>
    <name type="common">Malaysian fruit fly</name>
    <name type="synonym">Chaetodacus latifrons</name>
    <dbReference type="NCBI Taxonomy" id="174628"/>
    <lineage>
        <taxon>Eukaryota</taxon>
        <taxon>Metazoa</taxon>
        <taxon>Ecdysozoa</taxon>
        <taxon>Arthropoda</taxon>
        <taxon>Hexapoda</taxon>
        <taxon>Insecta</taxon>
        <taxon>Pterygota</taxon>
        <taxon>Neoptera</taxon>
        <taxon>Endopterygota</taxon>
        <taxon>Diptera</taxon>
        <taxon>Brachycera</taxon>
        <taxon>Muscomorpha</taxon>
        <taxon>Tephritoidea</taxon>
        <taxon>Tephritidae</taxon>
        <taxon>Bactrocera</taxon>
        <taxon>Bactrocera</taxon>
    </lineage>
</organism>
<dbReference type="Gene3D" id="1.10.8.10">
    <property type="entry name" value="DNA helicase RuvA subunit, C-terminal domain"/>
    <property type="match status" value="1"/>
</dbReference>
<dbReference type="InterPro" id="IPR005637">
    <property type="entry name" value="TAP_C_dom"/>
</dbReference>
<sequence>MLSYMYIISLQNFYPPNILLQGILNKAIKYQIVNEQLSIYNPTSQQFKNSFKYFKSECQGDNDAVTVSDKEALLIMLQEVTKLKPLWCIRFLEDAKWNFKKSLLIFLSFCDNKKIPETAFN</sequence>
<dbReference type="EMBL" id="GDHF01012696">
    <property type="protein sequence ID" value="JAI39618.1"/>
    <property type="molecule type" value="Transcribed_RNA"/>
</dbReference>
<dbReference type="AlphaFoldDB" id="A0A0K8VL81"/>
<feature type="domain" description="TAP-C" evidence="1">
    <location>
        <begin position="68"/>
        <end position="121"/>
    </location>
</feature>
<dbReference type="Pfam" id="PF03943">
    <property type="entry name" value="TAP_C"/>
    <property type="match status" value="1"/>
</dbReference>
<dbReference type="GO" id="GO:0051028">
    <property type="term" value="P:mRNA transport"/>
    <property type="evidence" value="ECO:0007669"/>
    <property type="project" value="InterPro"/>
</dbReference>
<dbReference type="SUPFAM" id="SSF46934">
    <property type="entry name" value="UBA-like"/>
    <property type="match status" value="1"/>
</dbReference>
<dbReference type="PROSITE" id="PS51281">
    <property type="entry name" value="TAP_C"/>
    <property type="match status" value="1"/>
</dbReference>
<reference evidence="2" key="1">
    <citation type="submission" date="2015-06" db="EMBL/GenBank/DDBJ databases">
        <authorList>
            <person name="Hoefler B.C."/>
            <person name="Straight P.D."/>
        </authorList>
    </citation>
    <scope>NUCLEOTIDE SEQUENCE</scope>
</reference>
<dbReference type="OrthoDB" id="25872at2759"/>